<evidence type="ECO:0000256" key="2">
    <source>
        <dbReference type="ARBA" id="ARBA00022679"/>
    </source>
</evidence>
<dbReference type="NCBIfam" id="TIGR00530">
    <property type="entry name" value="AGP_acyltrn"/>
    <property type="match status" value="1"/>
</dbReference>
<keyword evidence="8" id="KW-1185">Reference proteome</keyword>
<dbReference type="PANTHER" id="PTHR10434:SF11">
    <property type="entry name" value="1-ACYL-SN-GLYCEROL-3-PHOSPHATE ACYLTRANSFERASE"/>
    <property type="match status" value="1"/>
</dbReference>
<dbReference type="GO" id="GO:0003841">
    <property type="term" value="F:1-acylglycerol-3-phosphate O-acyltransferase activity"/>
    <property type="evidence" value="ECO:0007669"/>
    <property type="project" value="UniProtKB-UniRule"/>
</dbReference>
<name>A0A9P6MVH1_9FUNG</name>
<dbReference type="Pfam" id="PF01553">
    <property type="entry name" value="Acyltransferase"/>
    <property type="match status" value="1"/>
</dbReference>
<organism evidence="7 8">
    <name type="scientific">Entomortierella chlamydospora</name>
    <dbReference type="NCBI Taxonomy" id="101097"/>
    <lineage>
        <taxon>Eukaryota</taxon>
        <taxon>Fungi</taxon>
        <taxon>Fungi incertae sedis</taxon>
        <taxon>Mucoromycota</taxon>
        <taxon>Mortierellomycotina</taxon>
        <taxon>Mortierellomycetes</taxon>
        <taxon>Mortierellales</taxon>
        <taxon>Mortierellaceae</taxon>
        <taxon>Entomortierella</taxon>
    </lineage>
</organism>
<keyword evidence="2 4" id="KW-0808">Transferase</keyword>
<dbReference type="GO" id="GO:0006654">
    <property type="term" value="P:phosphatidic acid biosynthetic process"/>
    <property type="evidence" value="ECO:0007669"/>
    <property type="project" value="TreeGrafter"/>
</dbReference>
<keyword evidence="3 4" id="KW-0012">Acyltransferase</keyword>
<comment type="similarity">
    <text evidence="1 4">Belongs to the 1-acyl-sn-glycerol-3-phosphate acyltransferase family.</text>
</comment>
<dbReference type="CDD" id="cd07989">
    <property type="entry name" value="LPLAT_AGPAT-like"/>
    <property type="match status" value="1"/>
</dbReference>
<dbReference type="SUPFAM" id="SSF69593">
    <property type="entry name" value="Glycerol-3-phosphate (1)-acyltransferase"/>
    <property type="match status" value="1"/>
</dbReference>
<feature type="compositionally biased region" description="Pro residues" evidence="5">
    <location>
        <begin position="206"/>
        <end position="215"/>
    </location>
</feature>
<feature type="region of interest" description="Disordered" evidence="5">
    <location>
        <begin position="206"/>
        <end position="228"/>
    </location>
</feature>
<reference evidence="7" key="1">
    <citation type="journal article" date="2020" name="Fungal Divers.">
        <title>Resolving the Mortierellaceae phylogeny through synthesis of multi-gene phylogenetics and phylogenomics.</title>
        <authorList>
            <person name="Vandepol N."/>
            <person name="Liber J."/>
            <person name="Desiro A."/>
            <person name="Na H."/>
            <person name="Kennedy M."/>
            <person name="Barry K."/>
            <person name="Grigoriev I.V."/>
            <person name="Miller A.N."/>
            <person name="O'Donnell K."/>
            <person name="Stajich J.E."/>
            <person name="Bonito G."/>
        </authorList>
    </citation>
    <scope>NUCLEOTIDE SEQUENCE</scope>
    <source>
        <strain evidence="7">NRRL 2769</strain>
    </source>
</reference>
<dbReference type="Proteomes" id="UP000703661">
    <property type="component" value="Unassembled WGS sequence"/>
</dbReference>
<keyword evidence="4" id="KW-0594">Phospholipid biosynthesis</keyword>
<comment type="catalytic activity">
    <reaction evidence="4">
        <text>a 1-acyl-sn-glycero-3-phosphate + an acyl-CoA = a 1,2-diacyl-sn-glycero-3-phosphate + CoA</text>
        <dbReference type="Rhea" id="RHEA:19709"/>
        <dbReference type="ChEBI" id="CHEBI:57287"/>
        <dbReference type="ChEBI" id="CHEBI:57970"/>
        <dbReference type="ChEBI" id="CHEBI:58342"/>
        <dbReference type="ChEBI" id="CHEBI:58608"/>
        <dbReference type="EC" id="2.3.1.51"/>
    </reaction>
</comment>
<dbReference type="PANTHER" id="PTHR10434">
    <property type="entry name" value="1-ACYL-SN-GLYCEROL-3-PHOSPHATE ACYLTRANSFERASE"/>
    <property type="match status" value="1"/>
</dbReference>
<keyword evidence="4" id="KW-1208">Phospholipid metabolism</keyword>
<dbReference type="InterPro" id="IPR004552">
    <property type="entry name" value="AGP_acyltrans"/>
</dbReference>
<evidence type="ECO:0000259" key="6">
    <source>
        <dbReference type="SMART" id="SM00563"/>
    </source>
</evidence>
<dbReference type="EC" id="2.3.1.51" evidence="4"/>
<keyword evidence="4" id="KW-0443">Lipid metabolism</keyword>
<dbReference type="GO" id="GO:0016020">
    <property type="term" value="C:membrane"/>
    <property type="evidence" value="ECO:0007669"/>
    <property type="project" value="InterPro"/>
</dbReference>
<evidence type="ECO:0000256" key="1">
    <source>
        <dbReference type="ARBA" id="ARBA00008655"/>
    </source>
</evidence>
<evidence type="ECO:0000256" key="3">
    <source>
        <dbReference type="ARBA" id="ARBA00023315"/>
    </source>
</evidence>
<comment type="domain">
    <text evidence="4">The HXXXXD motif is essential for acyltransferase activity and may constitute the binding site for the phosphate moiety of the glycerol-3-phosphate.</text>
</comment>
<protein>
    <recommendedName>
        <fullName evidence="4">1-acyl-sn-glycerol-3-phosphate acyltransferase</fullName>
        <ecNumber evidence="4">2.3.1.51</ecNumber>
    </recommendedName>
</protein>
<evidence type="ECO:0000256" key="5">
    <source>
        <dbReference type="SAM" id="MobiDB-lite"/>
    </source>
</evidence>
<gene>
    <name evidence="7" type="primary">SLC1_2</name>
    <name evidence="7" type="ORF">BGZ80_010129</name>
</gene>
<dbReference type="EMBL" id="JAAAID010000673">
    <property type="protein sequence ID" value="KAG0014964.1"/>
    <property type="molecule type" value="Genomic_DNA"/>
</dbReference>
<keyword evidence="4" id="KW-0444">Lipid biosynthesis</keyword>
<comment type="caution">
    <text evidence="7">The sequence shown here is derived from an EMBL/GenBank/DDBJ whole genome shotgun (WGS) entry which is preliminary data.</text>
</comment>
<evidence type="ECO:0000256" key="4">
    <source>
        <dbReference type="RuleBase" id="RU361267"/>
    </source>
</evidence>
<dbReference type="SMART" id="SM00563">
    <property type="entry name" value="PlsC"/>
    <property type="match status" value="1"/>
</dbReference>
<feature type="domain" description="Phospholipid/glycerol acyltransferase" evidence="6">
    <location>
        <begin position="41"/>
        <end position="149"/>
    </location>
</feature>
<dbReference type="AlphaFoldDB" id="A0A9P6MVH1"/>
<evidence type="ECO:0000313" key="7">
    <source>
        <dbReference type="EMBL" id="KAG0014964.1"/>
    </source>
</evidence>
<dbReference type="GO" id="GO:0005783">
    <property type="term" value="C:endoplasmic reticulum"/>
    <property type="evidence" value="ECO:0007669"/>
    <property type="project" value="TreeGrafter"/>
</dbReference>
<dbReference type="InterPro" id="IPR002123">
    <property type="entry name" value="Plipid/glycerol_acylTrfase"/>
</dbReference>
<sequence length="228" mass="25446">MLGKRSLSTYLTIRLFSRLAATPCGLKFNVKGEERLKISPAIVVCNHQSNVDMIPVGRVFPANCAVMGKKELLYVPFLNLFNRQNHQSAIQTTAQTILEMKKTNSGLWVFPEGTRSHSLKPDLLPFKKGAFHLAIQAQYPILPIVVEPYSHIYSSKKQHFPGGEIEIRVLEPIPTEGLTLKDVNGLMEHTRSIMLKNLHEMAGVAPPLPPLPAPPKIEASTEEIRPRL</sequence>
<proteinExistence type="inferred from homology"/>
<accession>A0A9P6MVH1</accession>
<evidence type="ECO:0000313" key="8">
    <source>
        <dbReference type="Proteomes" id="UP000703661"/>
    </source>
</evidence>